<feature type="chain" id="PRO_5003617230" evidence="1">
    <location>
        <begin position="24"/>
        <end position="163"/>
    </location>
</feature>
<dbReference type="STRING" id="631362.Thi970DRAFT_02646"/>
<reference evidence="2 3" key="2">
    <citation type="submission" date="2011-11" db="EMBL/GenBank/DDBJ databases">
        <authorList>
            <consortium name="US DOE Joint Genome Institute"/>
            <person name="Lucas S."/>
            <person name="Han J."/>
            <person name="Lapidus A."/>
            <person name="Cheng J.-F."/>
            <person name="Goodwin L."/>
            <person name="Pitluck S."/>
            <person name="Peters L."/>
            <person name="Ovchinnikova G."/>
            <person name="Zhang X."/>
            <person name="Detter J.C."/>
            <person name="Han C."/>
            <person name="Tapia R."/>
            <person name="Land M."/>
            <person name="Hauser L."/>
            <person name="Kyrpides N."/>
            <person name="Ivanova N."/>
            <person name="Pagani I."/>
            <person name="Vogl K."/>
            <person name="Liu Z."/>
            <person name="Overmann J."/>
            <person name="Frigaard N.-U."/>
            <person name="Bryant D."/>
            <person name="Woyke T."/>
        </authorList>
    </citation>
    <scope>NUCLEOTIDE SEQUENCE [LARGE SCALE GENOMIC DNA]</scope>
    <source>
        <strain evidence="2 3">970</strain>
    </source>
</reference>
<sequence>MRLIQQLTTPALALALASTPVFAASEADATQTTSNPVGSAAEVRQETQELLKDLQAYGAEQRDEAVAASQAALDKADQRIDAMQDWLDENWSDMSQAAREQARASMDALRARRTQVAESYGSMKTSSETAWESMKEGFVGAYQALGDAWDDSMQALFPEDNGS</sequence>
<dbReference type="OrthoDB" id="7865349at2"/>
<name>H8Z0P5_9GAMM</name>
<reference evidence="3" key="1">
    <citation type="submission" date="2011-06" db="EMBL/GenBank/DDBJ databases">
        <authorList>
            <consortium name="US DOE Joint Genome Institute (JGI-PGF)"/>
            <person name="Lucas S."/>
            <person name="Han J."/>
            <person name="Lapidus A."/>
            <person name="Cheng J.-F."/>
            <person name="Goodwin L."/>
            <person name="Pitluck S."/>
            <person name="Peters L."/>
            <person name="Land M.L."/>
            <person name="Hauser L."/>
            <person name="Vogl K."/>
            <person name="Liu Z."/>
            <person name="Overmann J."/>
            <person name="Frigaard N.-U."/>
            <person name="Bryant D.A."/>
            <person name="Woyke T.J."/>
        </authorList>
    </citation>
    <scope>NUCLEOTIDE SEQUENCE [LARGE SCALE GENOMIC DNA]</scope>
    <source>
        <strain evidence="3">970</strain>
    </source>
</reference>
<evidence type="ECO:0000313" key="3">
    <source>
        <dbReference type="Proteomes" id="UP000002964"/>
    </source>
</evidence>
<dbReference type="Proteomes" id="UP000002964">
    <property type="component" value="Unassembled WGS sequence"/>
</dbReference>
<dbReference type="AlphaFoldDB" id="H8Z0P5"/>
<dbReference type="eggNOG" id="ENOG5032TE1">
    <property type="taxonomic scope" value="Bacteria"/>
</dbReference>
<keyword evidence="1" id="KW-0732">Signal</keyword>
<protein>
    <submittedName>
        <fullName evidence="2">Uncharacterized protein</fullName>
    </submittedName>
</protein>
<gene>
    <name evidence="2" type="ORF">Thi970DRAFT_02646</name>
</gene>
<dbReference type="HOGENOM" id="CLU_135687_0_0_6"/>
<evidence type="ECO:0000313" key="2">
    <source>
        <dbReference type="EMBL" id="EIC22386.1"/>
    </source>
</evidence>
<organism evidence="2 3">
    <name type="scientific">Thiorhodovibrio frisius</name>
    <dbReference type="NCBI Taxonomy" id="631362"/>
    <lineage>
        <taxon>Bacteria</taxon>
        <taxon>Pseudomonadati</taxon>
        <taxon>Pseudomonadota</taxon>
        <taxon>Gammaproteobacteria</taxon>
        <taxon>Chromatiales</taxon>
        <taxon>Chromatiaceae</taxon>
        <taxon>Thiorhodovibrio</taxon>
    </lineage>
</organism>
<dbReference type="EMBL" id="JH603169">
    <property type="protein sequence ID" value="EIC22386.1"/>
    <property type="molecule type" value="Genomic_DNA"/>
</dbReference>
<dbReference type="RefSeq" id="WP_009149198.1">
    <property type="nucleotide sequence ID" value="NZ_CP121471.1"/>
</dbReference>
<dbReference type="SUPFAM" id="SSF58113">
    <property type="entry name" value="Apolipoprotein A-I"/>
    <property type="match status" value="1"/>
</dbReference>
<feature type="signal peptide" evidence="1">
    <location>
        <begin position="1"/>
        <end position="23"/>
    </location>
</feature>
<evidence type="ECO:0000256" key="1">
    <source>
        <dbReference type="SAM" id="SignalP"/>
    </source>
</evidence>
<accession>H8Z0P5</accession>
<keyword evidence="3" id="KW-1185">Reference proteome</keyword>
<proteinExistence type="predicted"/>